<feature type="compositionally biased region" description="Gly residues" evidence="1">
    <location>
        <begin position="168"/>
        <end position="181"/>
    </location>
</feature>
<dbReference type="EMBL" id="JBJJXI010000134">
    <property type="protein sequence ID" value="KAL3388386.1"/>
    <property type="molecule type" value="Genomic_DNA"/>
</dbReference>
<protein>
    <submittedName>
        <fullName evidence="2">Uncharacterized protein</fullName>
    </submittedName>
</protein>
<feature type="region of interest" description="Disordered" evidence="1">
    <location>
        <begin position="1"/>
        <end position="29"/>
    </location>
</feature>
<feature type="compositionally biased region" description="Basic and acidic residues" evidence="1">
    <location>
        <begin position="184"/>
        <end position="194"/>
    </location>
</feature>
<accession>A0ABD2W607</accession>
<keyword evidence="3" id="KW-1185">Reference proteome</keyword>
<organism evidence="2 3">
    <name type="scientific">Trichogramma kaykai</name>
    <dbReference type="NCBI Taxonomy" id="54128"/>
    <lineage>
        <taxon>Eukaryota</taxon>
        <taxon>Metazoa</taxon>
        <taxon>Ecdysozoa</taxon>
        <taxon>Arthropoda</taxon>
        <taxon>Hexapoda</taxon>
        <taxon>Insecta</taxon>
        <taxon>Pterygota</taxon>
        <taxon>Neoptera</taxon>
        <taxon>Endopterygota</taxon>
        <taxon>Hymenoptera</taxon>
        <taxon>Apocrita</taxon>
        <taxon>Proctotrupomorpha</taxon>
        <taxon>Chalcidoidea</taxon>
        <taxon>Trichogrammatidae</taxon>
        <taxon>Trichogramma</taxon>
    </lineage>
</organism>
<name>A0ABD2W607_9HYME</name>
<reference evidence="2 3" key="1">
    <citation type="journal article" date="2024" name="bioRxiv">
        <title>A reference genome for Trichogramma kaykai: A tiny desert-dwelling parasitoid wasp with competing sex-ratio distorters.</title>
        <authorList>
            <person name="Culotta J."/>
            <person name="Lindsey A.R."/>
        </authorList>
    </citation>
    <scope>NUCLEOTIDE SEQUENCE [LARGE SCALE GENOMIC DNA]</scope>
    <source>
        <strain evidence="2 3">KSX58</strain>
    </source>
</reference>
<evidence type="ECO:0000313" key="3">
    <source>
        <dbReference type="Proteomes" id="UP001627154"/>
    </source>
</evidence>
<gene>
    <name evidence="2" type="ORF">TKK_016615</name>
</gene>
<comment type="caution">
    <text evidence="2">The sequence shown here is derived from an EMBL/GenBank/DDBJ whole genome shotgun (WGS) entry which is preliminary data.</text>
</comment>
<dbReference type="Proteomes" id="UP001627154">
    <property type="component" value="Unassembled WGS sequence"/>
</dbReference>
<dbReference type="AlphaFoldDB" id="A0ABD2W607"/>
<feature type="region of interest" description="Disordered" evidence="1">
    <location>
        <begin position="102"/>
        <end position="194"/>
    </location>
</feature>
<proteinExistence type="predicted"/>
<sequence length="194" mass="21831">MNNQNQHPNPDGNVGDGGDNGVEEMEDEWQLDPDYGEAVVEFEENFEVEAYQKKRKRGSKGNSAKRWNFIQQDCRIAVEIMVQQIQAIRTNACRRANNYWRWRGRGGQNRGRRGPGRGGQNRGRRGRRGQARGGIQPAPRGQRGPEGEPLYQGPHRGVGQRGQPRIGGHPGGRGQLQGGGQANRQERHENPEHR</sequence>
<evidence type="ECO:0000313" key="2">
    <source>
        <dbReference type="EMBL" id="KAL3388386.1"/>
    </source>
</evidence>
<evidence type="ECO:0000256" key="1">
    <source>
        <dbReference type="SAM" id="MobiDB-lite"/>
    </source>
</evidence>